<dbReference type="PANTHER" id="PTHR43236">
    <property type="entry name" value="ANTITOXIN HIGA1"/>
    <property type="match status" value="1"/>
</dbReference>
<dbReference type="AlphaFoldDB" id="A0A381C1U4"/>
<dbReference type="InterPro" id="IPR011335">
    <property type="entry name" value="Restrct_endonuc-II-like"/>
</dbReference>
<evidence type="ECO:0000313" key="3">
    <source>
        <dbReference type="EMBL" id="SUW61868.1"/>
    </source>
</evidence>
<evidence type="ECO:0000313" key="4">
    <source>
        <dbReference type="Proteomes" id="UP000255528"/>
    </source>
</evidence>
<dbReference type="GO" id="GO:0009307">
    <property type="term" value="P:DNA restriction-modification system"/>
    <property type="evidence" value="ECO:0007669"/>
    <property type="project" value="InterPro"/>
</dbReference>
<dbReference type="InterPro" id="IPR010359">
    <property type="entry name" value="IrrE_HExxH"/>
</dbReference>
<dbReference type="SUPFAM" id="SSF52980">
    <property type="entry name" value="Restriction endonuclease-like"/>
    <property type="match status" value="1"/>
</dbReference>
<name>A0A381C1U4_9ENTR</name>
<gene>
    <name evidence="3" type="ORF">NCTC12119_00269</name>
</gene>
<accession>A0A381C1U4</accession>
<dbReference type="Pfam" id="PF06114">
    <property type="entry name" value="Peptidase_M78"/>
    <property type="match status" value="1"/>
</dbReference>
<dbReference type="InterPro" id="IPR052345">
    <property type="entry name" value="Rad_response_metalloprotease"/>
</dbReference>
<proteinExistence type="predicted"/>
<dbReference type="Proteomes" id="UP000255528">
    <property type="component" value="Unassembled WGS sequence"/>
</dbReference>
<dbReference type="GO" id="GO:0004519">
    <property type="term" value="F:endonuclease activity"/>
    <property type="evidence" value="ECO:0007669"/>
    <property type="project" value="InterPro"/>
</dbReference>
<organism evidence="3 4">
    <name type="scientific">Buttiauxella agrestis</name>
    <dbReference type="NCBI Taxonomy" id="82977"/>
    <lineage>
        <taxon>Bacteria</taxon>
        <taxon>Pseudomonadati</taxon>
        <taxon>Pseudomonadota</taxon>
        <taxon>Gammaproteobacteria</taxon>
        <taxon>Enterobacterales</taxon>
        <taxon>Enterobacteriaceae</taxon>
        <taxon>Buttiauxella</taxon>
    </lineage>
</organism>
<sequence>MNTVKKGDAFEEEVYNLLKNYINSGNFWLNPKFCKFHRKKKYYSKKRDGYIIVDISIECFLEGKEDYSQLIVIECKDYKSKIPVDDIEEFESKLHQISGVNIKGIFASRTPFQSGAFNVAKNIGMALIRILPEDKIDWVLQRNPLSSKPADRIKEDRVTSEYALKNEDFIGQSQNIFCYCNNYTSYIIDILNHLVCGDKKPFHKTIQNKYKIIRAKNLSYLSLDEIDSRGLQLALAAEASTRGTVDLSKIVSHLKEREGLKFDLSHELGTDEIYTSALGSMDAKNNIIKISSLLDYNSPSWRFTLAHEIGHYIFHHEFMLKNKIDEHFDTNDNYSIVEFNMTSNLFRRLEWQANMFANSLLMPKMDVFFSIGSLITQLDIRNFNCGIIYVDNQQCNLHNYNYIVSKLKKEFNVSATIVEIRLKQLRILNDKRISPARFNFGSLGI</sequence>
<dbReference type="EMBL" id="UIGI01000001">
    <property type="protein sequence ID" value="SUW61868.1"/>
    <property type="molecule type" value="Genomic_DNA"/>
</dbReference>
<dbReference type="GO" id="GO:0003677">
    <property type="term" value="F:DNA binding"/>
    <property type="evidence" value="ECO:0007669"/>
    <property type="project" value="InterPro"/>
</dbReference>
<dbReference type="PANTHER" id="PTHR43236:SF1">
    <property type="entry name" value="BLL7220 PROTEIN"/>
    <property type="match status" value="1"/>
</dbReference>
<dbReference type="RefSeq" id="WP_115627025.1">
    <property type="nucleotide sequence ID" value="NZ_UIGI01000001.1"/>
</dbReference>
<dbReference type="Gene3D" id="1.10.10.2910">
    <property type="match status" value="1"/>
</dbReference>
<protein>
    <submittedName>
        <fullName evidence="3">Domain of uncharacterized function (DUF955)</fullName>
    </submittedName>
</protein>
<feature type="domain" description="IrrE N-terminal-like" evidence="2">
    <location>
        <begin position="299"/>
        <end position="364"/>
    </location>
</feature>
<evidence type="ECO:0000259" key="1">
    <source>
        <dbReference type="Pfam" id="PF04471"/>
    </source>
</evidence>
<reference evidence="3 4" key="1">
    <citation type="submission" date="2018-06" db="EMBL/GenBank/DDBJ databases">
        <authorList>
            <consortium name="Pathogen Informatics"/>
            <person name="Doyle S."/>
        </authorList>
    </citation>
    <scope>NUCLEOTIDE SEQUENCE [LARGE SCALE GENOMIC DNA]</scope>
    <source>
        <strain evidence="3 4">NCTC12119</strain>
    </source>
</reference>
<dbReference type="InterPro" id="IPR007560">
    <property type="entry name" value="Restrct_endonuc_IV_Mrr"/>
</dbReference>
<feature type="domain" description="Restriction endonuclease type IV Mrr" evidence="1">
    <location>
        <begin position="61"/>
        <end position="128"/>
    </location>
</feature>
<evidence type="ECO:0000259" key="2">
    <source>
        <dbReference type="Pfam" id="PF06114"/>
    </source>
</evidence>
<dbReference type="Pfam" id="PF04471">
    <property type="entry name" value="Mrr_cat"/>
    <property type="match status" value="1"/>
</dbReference>